<gene>
    <name evidence="1" type="ordered locus">Pcar_3424</name>
</gene>
<proteinExistence type="predicted"/>
<dbReference type="EMBL" id="CP000142">
    <property type="protein sequence ID" value="AFR67594.1"/>
    <property type="molecule type" value="Genomic_DNA"/>
</dbReference>
<keyword evidence="2" id="KW-1185">Reference proteome</keyword>
<dbReference type="KEGG" id="pca:Pcar_3424"/>
<sequence>MDTAILAKEVGKPPQVFGEVSCLVSEDDDCSTGHSVPIHAGTVCSGIANEGCFLRCIPHFQSF</sequence>
<dbReference type="STRING" id="338963.Pcar_3424"/>
<organism evidence="1 2">
    <name type="scientific">Syntrophotalea carbinolica (strain DSM 2380 / NBRC 103641 / GraBd1)</name>
    <name type="common">Pelobacter carbinolicus</name>
    <dbReference type="NCBI Taxonomy" id="338963"/>
    <lineage>
        <taxon>Bacteria</taxon>
        <taxon>Pseudomonadati</taxon>
        <taxon>Thermodesulfobacteriota</taxon>
        <taxon>Desulfuromonadia</taxon>
        <taxon>Desulfuromonadales</taxon>
        <taxon>Syntrophotaleaceae</taxon>
        <taxon>Syntrophotalea</taxon>
    </lineage>
</organism>
<accession>J9TJK5</accession>
<dbReference type="AlphaFoldDB" id="J9TJK5"/>
<reference evidence="1 2" key="2">
    <citation type="journal article" date="2012" name="BMC Genomics">
        <title>The genome of Pelobacter carbinolicus reveals surprising metabolic capabilities and physiological features.</title>
        <authorList>
            <person name="Aklujkar M."/>
            <person name="Haveman S.A."/>
            <person name="Didonato R.Jr."/>
            <person name="Chertkov O."/>
            <person name="Han C.S."/>
            <person name="Land M.L."/>
            <person name="Brown P."/>
            <person name="Lovley D.R."/>
        </authorList>
    </citation>
    <scope>NUCLEOTIDE SEQUENCE [LARGE SCALE GENOMIC DNA]</scope>
    <source>
        <strain evidence="2">DSM 2380 / NBRC 103641 / GraBd1</strain>
    </source>
</reference>
<protein>
    <submittedName>
        <fullName evidence="1">Uncharacterized protein</fullName>
    </submittedName>
</protein>
<reference evidence="2" key="1">
    <citation type="submission" date="2005-10" db="EMBL/GenBank/DDBJ databases">
        <title>Complete sequence of Pelobacter carbinolicus DSM 2380.</title>
        <authorList>
            <person name="Copeland A."/>
            <person name="Lucas S."/>
            <person name="Lapidus A."/>
            <person name="Barry K."/>
            <person name="Detter J.C."/>
            <person name="Glavina T."/>
            <person name="Hammon N."/>
            <person name="Israni S."/>
            <person name="Pitluck S."/>
            <person name="Chertkov O."/>
            <person name="Schmutz J."/>
            <person name="Larimer F."/>
            <person name="Land M."/>
            <person name="Kyrpides N."/>
            <person name="Ivanova N."/>
            <person name="Richardson P."/>
        </authorList>
    </citation>
    <scope>NUCLEOTIDE SEQUENCE [LARGE SCALE GENOMIC DNA]</scope>
    <source>
        <strain evidence="2">DSM 2380 / NBRC 103641 / GraBd1</strain>
    </source>
</reference>
<evidence type="ECO:0000313" key="1">
    <source>
        <dbReference type="EMBL" id="AFR67594.1"/>
    </source>
</evidence>
<dbReference type="Proteomes" id="UP000002534">
    <property type="component" value="Chromosome"/>
</dbReference>
<name>J9TJK5_SYNC1</name>
<evidence type="ECO:0000313" key="2">
    <source>
        <dbReference type="Proteomes" id="UP000002534"/>
    </source>
</evidence>
<dbReference type="HOGENOM" id="CLU_2881895_0_0_7"/>